<dbReference type="InterPro" id="IPR004358">
    <property type="entry name" value="Sig_transdc_His_kin-like_C"/>
</dbReference>
<dbReference type="GO" id="GO:0000156">
    <property type="term" value="F:phosphorelay response regulator activity"/>
    <property type="evidence" value="ECO:0007669"/>
    <property type="project" value="TreeGrafter"/>
</dbReference>
<dbReference type="Gene3D" id="6.10.340.10">
    <property type="match status" value="1"/>
</dbReference>
<dbReference type="InterPro" id="IPR050351">
    <property type="entry name" value="BphY/WalK/GraS-like"/>
</dbReference>
<dbReference type="GO" id="GO:0007234">
    <property type="term" value="P:osmosensory signaling via phosphorelay pathway"/>
    <property type="evidence" value="ECO:0007669"/>
    <property type="project" value="TreeGrafter"/>
</dbReference>
<dbReference type="Pfam" id="PF17152">
    <property type="entry name" value="CHASE8"/>
    <property type="match status" value="1"/>
</dbReference>
<comment type="catalytic activity">
    <reaction evidence="1">
        <text>ATP + protein L-histidine = ADP + protein N-phospho-L-histidine.</text>
        <dbReference type="EC" id="2.7.13.3"/>
    </reaction>
</comment>
<dbReference type="SMART" id="SM00388">
    <property type="entry name" value="HisKA"/>
    <property type="match status" value="1"/>
</dbReference>
<dbReference type="InterPro" id="IPR003661">
    <property type="entry name" value="HisK_dim/P_dom"/>
</dbReference>
<dbReference type="SMART" id="SM00387">
    <property type="entry name" value="HATPase_c"/>
    <property type="match status" value="1"/>
</dbReference>
<dbReference type="InterPro" id="IPR036890">
    <property type="entry name" value="HATPase_C_sf"/>
</dbReference>
<evidence type="ECO:0000256" key="3">
    <source>
        <dbReference type="ARBA" id="ARBA00012438"/>
    </source>
</evidence>
<evidence type="ECO:0000256" key="2">
    <source>
        <dbReference type="ARBA" id="ARBA00004429"/>
    </source>
</evidence>
<dbReference type="InterPro" id="IPR005467">
    <property type="entry name" value="His_kinase_dom"/>
</dbReference>
<feature type="domain" description="HAMP" evidence="12">
    <location>
        <begin position="181"/>
        <end position="234"/>
    </location>
</feature>
<dbReference type="SUPFAM" id="SSF47384">
    <property type="entry name" value="Homodimeric domain of signal transducing histidine kinase"/>
    <property type="match status" value="1"/>
</dbReference>
<dbReference type="InterPro" id="IPR033417">
    <property type="entry name" value="CHASE8"/>
</dbReference>
<feature type="transmembrane region" description="Helical" evidence="9">
    <location>
        <begin position="154"/>
        <end position="175"/>
    </location>
</feature>
<dbReference type="SUPFAM" id="SSF55785">
    <property type="entry name" value="PYP-like sensor domain (PAS domain)"/>
    <property type="match status" value="1"/>
</dbReference>
<organism evidence="13 14">
    <name type="scientific">Usitatibacter rugosus</name>
    <dbReference type="NCBI Taxonomy" id="2732067"/>
    <lineage>
        <taxon>Bacteria</taxon>
        <taxon>Pseudomonadati</taxon>
        <taxon>Pseudomonadota</taxon>
        <taxon>Betaproteobacteria</taxon>
        <taxon>Nitrosomonadales</taxon>
        <taxon>Usitatibacteraceae</taxon>
        <taxon>Usitatibacter</taxon>
    </lineage>
</organism>
<dbReference type="PROSITE" id="PS50109">
    <property type="entry name" value="HIS_KIN"/>
    <property type="match status" value="1"/>
</dbReference>
<keyword evidence="8" id="KW-0175">Coiled coil</keyword>
<dbReference type="EMBL" id="CP053069">
    <property type="protein sequence ID" value="QJR10675.1"/>
    <property type="molecule type" value="Genomic_DNA"/>
</dbReference>
<evidence type="ECO:0000313" key="14">
    <source>
        <dbReference type="Proteomes" id="UP000501534"/>
    </source>
</evidence>
<dbReference type="PRINTS" id="PR00344">
    <property type="entry name" value="BCTRLSENSOR"/>
</dbReference>
<dbReference type="PANTHER" id="PTHR42878">
    <property type="entry name" value="TWO-COMPONENT HISTIDINE KINASE"/>
    <property type="match status" value="1"/>
</dbReference>
<dbReference type="Pfam" id="PF08447">
    <property type="entry name" value="PAS_3"/>
    <property type="match status" value="1"/>
</dbReference>
<name>A0A6M4GUJ6_9PROT</name>
<dbReference type="KEGG" id="uru:DSM104443_01742"/>
<evidence type="ECO:0000313" key="13">
    <source>
        <dbReference type="EMBL" id="QJR10675.1"/>
    </source>
</evidence>
<sequence>MPGIRLQTLRAKIVAVVLASTAAALLVAGIGMVAYDLRNYHVASVDDVITQAEILGRASIPALAFDDLSAARDDLSLLKTRPRFTAAALYTTKGKLFTSYSVDPKAAAAFPPLPGADGYEVHGREVSVFRRIIENNEIVGTVYVRARYELYERLFNYLAILAVVMLASLLVAWVLSDWLQSVVTRPILAVSDVARRVMDQRDFSLRATRASNDEIGHLVDAFNAMLEEVERRAQVLETSNVALEQEIADRRQAQAALGNSERRNRTLVHAITSILWTADGKGRFTEEQPSWHAYTGQSREESGGLGWRAAFAPEDRQDLDVAWGRALARGAAFDVDARLWHAPSRRHRYVNLRAVPIDETGGEVDEWIGSVTDIDDQRSAEGDLRRLNAELEQRVAERTSQLREVNKDLEAFSYSVSHDLRTPLTAIIGLVQLIGGGLAGAVDDKARSKLAVVERRAQQMVGLIEGLLAFSRLGAASMQPADVDMGEMVAEVFEVQRAPYAGVEVDFHAGSLPHAWGDAVLLRQVWTNLLSNAIKFSSKGSGPVVEVGALTSATEQIYFVRDNGVGFDSAAQPKLFGVFQRLHGADFPGSGIGLALAARIVERHGGRVWADSKPGEGATFHFTLPRVSAGAKA</sequence>
<dbReference type="InterPro" id="IPR000014">
    <property type="entry name" value="PAS"/>
</dbReference>
<dbReference type="InterPro" id="IPR036097">
    <property type="entry name" value="HisK_dim/P_sf"/>
</dbReference>
<dbReference type="GO" id="GO:0030295">
    <property type="term" value="F:protein kinase activator activity"/>
    <property type="evidence" value="ECO:0007669"/>
    <property type="project" value="TreeGrafter"/>
</dbReference>
<dbReference type="AlphaFoldDB" id="A0A6M4GUJ6"/>
<dbReference type="InterPro" id="IPR003660">
    <property type="entry name" value="HAMP_dom"/>
</dbReference>
<evidence type="ECO:0000256" key="9">
    <source>
        <dbReference type="SAM" id="Phobius"/>
    </source>
</evidence>
<dbReference type="GO" id="GO:0000155">
    <property type="term" value="F:phosphorelay sensor kinase activity"/>
    <property type="evidence" value="ECO:0007669"/>
    <property type="project" value="InterPro"/>
</dbReference>
<keyword evidence="14" id="KW-1185">Reference proteome</keyword>
<keyword evidence="5 13" id="KW-0808">Transferase</keyword>
<keyword evidence="4" id="KW-0597">Phosphoprotein</keyword>
<evidence type="ECO:0000256" key="4">
    <source>
        <dbReference type="ARBA" id="ARBA00022553"/>
    </source>
</evidence>
<evidence type="ECO:0000256" key="7">
    <source>
        <dbReference type="ARBA" id="ARBA00023136"/>
    </source>
</evidence>
<evidence type="ECO:0000256" key="8">
    <source>
        <dbReference type="SAM" id="Coils"/>
    </source>
</evidence>
<dbReference type="Pfam" id="PF00672">
    <property type="entry name" value="HAMP"/>
    <property type="match status" value="1"/>
</dbReference>
<dbReference type="InterPro" id="IPR035965">
    <property type="entry name" value="PAS-like_dom_sf"/>
</dbReference>
<dbReference type="CDD" id="cd00082">
    <property type="entry name" value="HisKA"/>
    <property type="match status" value="1"/>
</dbReference>
<dbReference type="FunFam" id="3.30.565.10:FF:000006">
    <property type="entry name" value="Sensor histidine kinase WalK"/>
    <property type="match status" value="1"/>
</dbReference>
<evidence type="ECO:0000256" key="6">
    <source>
        <dbReference type="ARBA" id="ARBA00022777"/>
    </source>
</evidence>
<dbReference type="Gene3D" id="1.10.287.130">
    <property type="match status" value="1"/>
</dbReference>
<evidence type="ECO:0000259" key="10">
    <source>
        <dbReference type="PROSITE" id="PS50109"/>
    </source>
</evidence>
<evidence type="ECO:0000259" key="11">
    <source>
        <dbReference type="PROSITE" id="PS50113"/>
    </source>
</evidence>
<dbReference type="CDD" id="cd06225">
    <property type="entry name" value="HAMP"/>
    <property type="match status" value="1"/>
</dbReference>
<dbReference type="Proteomes" id="UP000501534">
    <property type="component" value="Chromosome"/>
</dbReference>
<gene>
    <name evidence="13" type="primary">sasA_5</name>
    <name evidence="13" type="ORF">DSM104443_01742</name>
</gene>
<dbReference type="CDD" id="cd00130">
    <property type="entry name" value="PAS"/>
    <property type="match status" value="1"/>
</dbReference>
<feature type="domain" description="PAC" evidence="11">
    <location>
        <begin position="333"/>
        <end position="386"/>
    </location>
</feature>
<evidence type="ECO:0000256" key="1">
    <source>
        <dbReference type="ARBA" id="ARBA00000085"/>
    </source>
</evidence>
<dbReference type="SUPFAM" id="SSF55874">
    <property type="entry name" value="ATPase domain of HSP90 chaperone/DNA topoisomerase II/histidine kinase"/>
    <property type="match status" value="1"/>
</dbReference>
<dbReference type="InterPro" id="IPR000700">
    <property type="entry name" value="PAS-assoc_C"/>
</dbReference>
<dbReference type="PROSITE" id="PS50885">
    <property type="entry name" value="HAMP"/>
    <property type="match status" value="1"/>
</dbReference>
<dbReference type="Gene3D" id="3.30.450.20">
    <property type="entry name" value="PAS domain"/>
    <property type="match status" value="1"/>
</dbReference>
<feature type="transmembrane region" description="Helical" evidence="9">
    <location>
        <begin position="13"/>
        <end position="35"/>
    </location>
</feature>
<proteinExistence type="predicted"/>
<dbReference type="PANTHER" id="PTHR42878:SF15">
    <property type="entry name" value="BACTERIOPHYTOCHROME"/>
    <property type="match status" value="1"/>
</dbReference>
<keyword evidence="6 13" id="KW-0418">Kinase</keyword>
<dbReference type="InterPro" id="IPR003594">
    <property type="entry name" value="HATPase_dom"/>
</dbReference>
<feature type="coiled-coil region" evidence="8">
    <location>
        <begin position="219"/>
        <end position="263"/>
    </location>
</feature>
<dbReference type="NCBIfam" id="TIGR00229">
    <property type="entry name" value="sensory_box"/>
    <property type="match status" value="1"/>
</dbReference>
<comment type="subcellular location">
    <subcellularLocation>
        <location evidence="2">Cell inner membrane</location>
        <topology evidence="2">Multi-pass membrane protein</topology>
    </subcellularLocation>
</comment>
<dbReference type="Pfam" id="PF00512">
    <property type="entry name" value="HisKA"/>
    <property type="match status" value="1"/>
</dbReference>
<evidence type="ECO:0000256" key="5">
    <source>
        <dbReference type="ARBA" id="ARBA00022679"/>
    </source>
</evidence>
<dbReference type="Gene3D" id="3.30.565.10">
    <property type="entry name" value="Histidine kinase-like ATPase, C-terminal domain"/>
    <property type="match status" value="1"/>
</dbReference>
<reference evidence="13 14" key="1">
    <citation type="submission" date="2020-04" db="EMBL/GenBank/DDBJ databases">
        <title>Usitatibacter rugosus gen. nov., sp. nov. and Usitatibacter palustris sp. nov., novel members of Usitatibacteraceae fam. nov. within the order Nitrosomonadales isolated from soil.</title>
        <authorList>
            <person name="Huber K.J."/>
            <person name="Neumann-Schaal M."/>
            <person name="Geppert A."/>
            <person name="Luckner M."/>
            <person name="Wanner G."/>
            <person name="Overmann J."/>
        </authorList>
    </citation>
    <scope>NUCLEOTIDE SEQUENCE [LARGE SCALE GENOMIC DNA]</scope>
    <source>
        <strain evidence="13 14">0125_3</strain>
    </source>
</reference>
<keyword evidence="9" id="KW-1133">Transmembrane helix</keyword>
<dbReference type="InterPro" id="IPR013655">
    <property type="entry name" value="PAS_fold_3"/>
</dbReference>
<accession>A0A6M4GUJ6</accession>
<dbReference type="SMART" id="SM00304">
    <property type="entry name" value="HAMP"/>
    <property type="match status" value="1"/>
</dbReference>
<dbReference type="Pfam" id="PF02518">
    <property type="entry name" value="HATPase_c"/>
    <property type="match status" value="1"/>
</dbReference>
<keyword evidence="7 9" id="KW-0472">Membrane</keyword>
<protein>
    <recommendedName>
        <fullName evidence="3">histidine kinase</fullName>
        <ecNumber evidence="3">2.7.13.3</ecNumber>
    </recommendedName>
</protein>
<dbReference type="PROSITE" id="PS50113">
    <property type="entry name" value="PAC"/>
    <property type="match status" value="1"/>
</dbReference>
<keyword evidence="9" id="KW-0812">Transmembrane</keyword>
<dbReference type="SUPFAM" id="SSF158472">
    <property type="entry name" value="HAMP domain-like"/>
    <property type="match status" value="1"/>
</dbReference>
<feature type="domain" description="Histidine kinase" evidence="10">
    <location>
        <begin position="415"/>
        <end position="628"/>
    </location>
</feature>
<evidence type="ECO:0000259" key="12">
    <source>
        <dbReference type="PROSITE" id="PS50885"/>
    </source>
</evidence>
<dbReference type="RefSeq" id="WP_171091365.1">
    <property type="nucleotide sequence ID" value="NZ_CP053069.1"/>
</dbReference>
<dbReference type="EC" id="2.7.13.3" evidence="3"/>
<dbReference type="GO" id="GO:0005886">
    <property type="term" value="C:plasma membrane"/>
    <property type="evidence" value="ECO:0007669"/>
    <property type="project" value="UniProtKB-SubCell"/>
</dbReference>